<proteinExistence type="inferred from homology"/>
<dbReference type="PROSITE" id="PS51353">
    <property type="entry name" value="ARSC"/>
    <property type="match status" value="1"/>
</dbReference>
<dbReference type="PANTHER" id="PTHR30041">
    <property type="entry name" value="ARSENATE REDUCTASE"/>
    <property type="match status" value="1"/>
</dbReference>
<evidence type="ECO:0000256" key="2">
    <source>
        <dbReference type="PROSITE-ProRule" id="PRU01282"/>
    </source>
</evidence>
<dbReference type="CDD" id="cd02977">
    <property type="entry name" value="ArsC_family"/>
    <property type="match status" value="1"/>
</dbReference>
<sequence length="112" mass="12846">MKIYGIKNCNSVQKGLEFFKNKGIGFEFLDIKKIDESILNSWLEKRSFIELINSAGTSAKKLGLNKEKIQTLDKEELKKIVMSNLSTIKRPVVEKEGKIFIGKEYENLDFKG</sequence>
<dbReference type="InterPro" id="IPR006660">
    <property type="entry name" value="Arsenate_reductase-like"/>
</dbReference>
<dbReference type="InterPro" id="IPR036249">
    <property type="entry name" value="Thioredoxin-like_sf"/>
</dbReference>
<dbReference type="AlphaFoldDB" id="A0AAU7E9P1"/>
<dbReference type="SUPFAM" id="SSF52833">
    <property type="entry name" value="Thioredoxin-like"/>
    <property type="match status" value="1"/>
</dbReference>
<evidence type="ECO:0000313" key="3">
    <source>
        <dbReference type="EMBL" id="XBJ30162.1"/>
    </source>
</evidence>
<accession>A0AAU7E9P1</accession>
<organism evidence="3">
    <name type="scientific">Campylobacter sp. CCS1377</name>
    <dbReference type="NCBI Taxonomy" id="3158229"/>
    <lineage>
        <taxon>Bacteria</taxon>
        <taxon>Pseudomonadati</taxon>
        <taxon>Campylobacterota</taxon>
        <taxon>Epsilonproteobacteria</taxon>
        <taxon>Campylobacterales</taxon>
        <taxon>Campylobacteraceae</taxon>
        <taxon>Campylobacter</taxon>
    </lineage>
</organism>
<dbReference type="Pfam" id="PF03960">
    <property type="entry name" value="ArsC"/>
    <property type="match status" value="1"/>
</dbReference>
<protein>
    <submittedName>
        <fullName evidence="3">ArsC/Spx/MgsR family protein</fullName>
    </submittedName>
</protein>
<comment type="similarity">
    <text evidence="1 2">Belongs to the ArsC family.</text>
</comment>
<dbReference type="Gene3D" id="3.40.30.10">
    <property type="entry name" value="Glutaredoxin"/>
    <property type="match status" value="1"/>
</dbReference>
<dbReference type="PANTHER" id="PTHR30041:SF8">
    <property type="entry name" value="PROTEIN YFFB"/>
    <property type="match status" value="1"/>
</dbReference>
<reference evidence="3" key="1">
    <citation type="submission" date="2024-05" db="EMBL/GenBank/DDBJ databases">
        <title>Campylobacter coli isolated from environmental waters in Slovenia.</title>
        <authorList>
            <person name="Zautner A.E."/>
            <person name="Bunk B."/>
            <person name="Riedel T."/>
            <person name="Sproeer C."/>
        </authorList>
    </citation>
    <scope>NUCLEOTIDE SEQUENCE</scope>
    <source>
        <strain evidence="3">CCS1377</strain>
    </source>
</reference>
<evidence type="ECO:0000256" key="1">
    <source>
        <dbReference type="ARBA" id="ARBA00007198"/>
    </source>
</evidence>
<dbReference type="RefSeq" id="WP_348519148.1">
    <property type="nucleotide sequence ID" value="NZ_CP155620.1"/>
</dbReference>
<dbReference type="EMBL" id="CP155620">
    <property type="protein sequence ID" value="XBJ30162.1"/>
    <property type="molecule type" value="Genomic_DNA"/>
</dbReference>
<gene>
    <name evidence="3" type="ORF">AAH949_06615</name>
</gene>
<name>A0AAU7E9P1_9BACT</name>